<geneLocation type="plasmid" evidence="1">
    <name>pHNBF16</name>
</geneLocation>
<reference evidence="1" key="1">
    <citation type="submission" date="2018-10" db="EMBL/GenBank/DDBJ databases">
        <title>Complete sequence of plasmid pHNBF16.</title>
        <authorList>
            <person name="Liu J.H."/>
            <person name="Huang X."/>
            <person name="Luo J."/>
        </authorList>
    </citation>
    <scope>NUCLEOTIDE SEQUENCE</scope>
    <source>
        <strain evidence="1">6BF16CTX</strain>
        <plasmid evidence="1">pHNBF16</plasmid>
    </source>
</reference>
<protein>
    <submittedName>
        <fullName evidence="1">Uncharacterized protein</fullName>
    </submittedName>
</protein>
<dbReference type="AlphaFoldDB" id="A0A3G4RJ79"/>
<proteinExistence type="predicted"/>
<organism evidence="1">
    <name type="scientific">Klebsiella pneumoniae</name>
    <dbReference type="NCBI Taxonomy" id="573"/>
    <lineage>
        <taxon>Bacteria</taxon>
        <taxon>Pseudomonadati</taxon>
        <taxon>Pseudomonadota</taxon>
        <taxon>Gammaproteobacteria</taxon>
        <taxon>Enterobacterales</taxon>
        <taxon>Enterobacteriaceae</taxon>
        <taxon>Klebsiella/Raoultella group</taxon>
        <taxon>Klebsiella</taxon>
        <taxon>Klebsiella pneumoniae complex</taxon>
    </lineage>
</organism>
<accession>A0A3G4RJ79</accession>
<evidence type="ECO:0000313" key="1">
    <source>
        <dbReference type="EMBL" id="AYU65720.1"/>
    </source>
</evidence>
<dbReference type="RefSeq" id="WP_087653583.1">
    <property type="nucleotide sequence ID" value="NZ_JAJHGW010000044.1"/>
</dbReference>
<keyword evidence="1" id="KW-0614">Plasmid</keyword>
<dbReference type="EMBL" id="MK079571">
    <property type="protein sequence ID" value="AYU65720.1"/>
    <property type="molecule type" value="Genomic_DNA"/>
</dbReference>
<name>A0A3G4RJ79_KLEPN</name>
<sequence length="95" mass="10537">MKLVNYLAKFFDTDVTFDTDSTLNGAEKVEHISVYEKGEDCEPLLILIDVTGSLVPAGDVKTYRVGNIYSNLQHGQLLTEMEVKKAAKNGEIKSK</sequence>